<evidence type="ECO:0000256" key="10">
    <source>
        <dbReference type="RuleBase" id="RU351113"/>
    </source>
</evidence>
<dbReference type="Pfam" id="PF02949">
    <property type="entry name" value="7tm_6"/>
    <property type="match status" value="1"/>
</dbReference>
<evidence type="ECO:0000313" key="11">
    <source>
        <dbReference type="EMBL" id="AXX83056.1"/>
    </source>
</evidence>
<evidence type="ECO:0000256" key="5">
    <source>
        <dbReference type="ARBA" id="ARBA00022725"/>
    </source>
</evidence>
<keyword evidence="3 10" id="KW-0716">Sensory transduction</keyword>
<evidence type="ECO:0000256" key="2">
    <source>
        <dbReference type="ARBA" id="ARBA00022475"/>
    </source>
</evidence>
<keyword evidence="4 10" id="KW-0812">Transmembrane</keyword>
<evidence type="ECO:0000256" key="4">
    <source>
        <dbReference type="ARBA" id="ARBA00022692"/>
    </source>
</evidence>
<feature type="transmembrane region" description="Helical" evidence="10">
    <location>
        <begin position="247"/>
        <end position="268"/>
    </location>
</feature>
<accession>A0A385H5E7</accession>
<keyword evidence="8 10" id="KW-0675">Receptor</keyword>
<evidence type="ECO:0000256" key="8">
    <source>
        <dbReference type="ARBA" id="ARBA00023170"/>
    </source>
</evidence>
<protein>
    <recommendedName>
        <fullName evidence="10">Odorant receptor</fullName>
    </recommendedName>
</protein>
<dbReference type="GO" id="GO:0007165">
    <property type="term" value="P:signal transduction"/>
    <property type="evidence" value="ECO:0007669"/>
    <property type="project" value="UniProtKB-KW"/>
</dbReference>
<keyword evidence="5 10" id="KW-0552">Olfaction</keyword>
<dbReference type="GO" id="GO:0005886">
    <property type="term" value="C:plasma membrane"/>
    <property type="evidence" value="ECO:0007669"/>
    <property type="project" value="UniProtKB-SubCell"/>
</dbReference>
<keyword evidence="6 10" id="KW-1133">Transmembrane helix</keyword>
<keyword evidence="9 10" id="KW-0807">Transducer</keyword>
<evidence type="ECO:0000256" key="6">
    <source>
        <dbReference type="ARBA" id="ARBA00022989"/>
    </source>
</evidence>
<feature type="transmembrane region" description="Helical" evidence="10">
    <location>
        <begin position="170"/>
        <end position="193"/>
    </location>
</feature>
<comment type="caution">
    <text evidence="10">Lacks conserved residue(s) required for the propagation of feature annotation.</text>
</comment>
<dbReference type="GO" id="GO:0005549">
    <property type="term" value="F:odorant binding"/>
    <property type="evidence" value="ECO:0007669"/>
    <property type="project" value="InterPro"/>
</dbReference>
<dbReference type="PANTHER" id="PTHR21137">
    <property type="entry name" value="ODORANT RECEPTOR"/>
    <property type="match status" value="1"/>
</dbReference>
<evidence type="ECO:0000256" key="1">
    <source>
        <dbReference type="ARBA" id="ARBA00004651"/>
    </source>
</evidence>
<evidence type="ECO:0000256" key="9">
    <source>
        <dbReference type="ARBA" id="ARBA00023224"/>
    </source>
</evidence>
<dbReference type="InterPro" id="IPR004117">
    <property type="entry name" value="7tm6_olfct_rcpt"/>
</dbReference>
<dbReference type="AlphaFoldDB" id="A0A385H5E7"/>
<dbReference type="GO" id="GO:0004984">
    <property type="term" value="F:olfactory receptor activity"/>
    <property type="evidence" value="ECO:0007669"/>
    <property type="project" value="InterPro"/>
</dbReference>
<reference evidence="11" key="1">
    <citation type="submission" date="2017-10" db="EMBL/GenBank/DDBJ databases">
        <authorList>
            <person name="Banno H."/>
            <person name="Chua N.-H."/>
        </authorList>
    </citation>
    <scope>NUCLEOTIDE SEQUENCE</scope>
</reference>
<keyword evidence="2" id="KW-1003">Cell membrane</keyword>
<organism evidence="11">
    <name type="scientific">Yemma signatus</name>
    <dbReference type="NCBI Taxonomy" id="300820"/>
    <lineage>
        <taxon>Eukaryota</taxon>
        <taxon>Metazoa</taxon>
        <taxon>Ecdysozoa</taxon>
        <taxon>Arthropoda</taxon>
        <taxon>Hexapoda</taxon>
        <taxon>Insecta</taxon>
        <taxon>Pterygota</taxon>
        <taxon>Neoptera</taxon>
        <taxon>Paraneoptera</taxon>
        <taxon>Hemiptera</taxon>
        <taxon>Heteroptera</taxon>
        <taxon>Panheteroptera</taxon>
        <taxon>Pentatomomorpha</taxon>
        <taxon>Lygaeoidea</taxon>
        <taxon>Berytidae</taxon>
        <taxon>Yemma</taxon>
    </lineage>
</organism>
<dbReference type="EMBL" id="MG204690">
    <property type="protein sequence ID" value="AXX83056.1"/>
    <property type="molecule type" value="mRNA"/>
</dbReference>
<evidence type="ECO:0000256" key="7">
    <source>
        <dbReference type="ARBA" id="ARBA00023136"/>
    </source>
</evidence>
<comment type="similarity">
    <text evidence="10">Belongs to the insect chemoreceptor superfamily. Heteromeric odorant receptor channel (TC 1.A.69) family.</text>
</comment>
<feature type="transmembrane region" description="Helical" evidence="10">
    <location>
        <begin position="343"/>
        <end position="363"/>
    </location>
</feature>
<comment type="subcellular location">
    <subcellularLocation>
        <location evidence="1 10">Cell membrane</location>
        <topology evidence="1 10">Multi-pass membrane protein</topology>
    </subcellularLocation>
</comment>
<keyword evidence="7 10" id="KW-0472">Membrane</keyword>
<name>A0A385H5E7_9HEMI</name>
<gene>
    <name evidence="11" type="primary">OR55</name>
</gene>
<evidence type="ECO:0000256" key="3">
    <source>
        <dbReference type="ARBA" id="ARBA00022606"/>
    </source>
</evidence>
<proteinExistence type="evidence at transcript level"/>
<feature type="transmembrane region" description="Helical" evidence="10">
    <location>
        <begin position="125"/>
        <end position="150"/>
    </location>
</feature>
<dbReference type="PANTHER" id="PTHR21137:SF35">
    <property type="entry name" value="ODORANT RECEPTOR 19A-RELATED"/>
    <property type="match status" value="1"/>
</dbReference>
<sequence length="373" mass="43809">MWDWRQLRWLNYFGWWPWEAKTQRAFLISRFFGFLCYFIDFIEMGPEVAQVIIASKSGSMGPVIFNINQTLVGVQWAAKVATVYSMNKQVQDMVKRFQEMDKRGRALIGDKEVDEMSKYWEFRCYLTTLLVPISMTVSTLWLLRPIVYLFLGQWVHILDAWTPFDSSNVFGWLINYVLQGVHVMTAIWGLVVFDSLMCCFLQMLHLQFDVLKKALERLLYNGSEKQLTRCIIFHQEILRLGKDINSIFKYLILLQSIISTLVICLSIFEFSKTDGSIMKRINTLLLSGCQAYECFLYSWLCEELESQNIEVIRAAYRSNWHEASLKERRKLIFLMARSQKPQLYGMVVIVNTAFFLAVIKTSFSYYQFLATMV</sequence>